<dbReference type="HOGENOM" id="CLU_1370800_0_0_10"/>
<evidence type="ECO:0008006" key="5">
    <source>
        <dbReference type="Google" id="ProtNLM"/>
    </source>
</evidence>
<evidence type="ECO:0000256" key="1">
    <source>
        <dbReference type="SAM" id="MobiDB-lite"/>
    </source>
</evidence>
<feature type="transmembrane region" description="Helical" evidence="2">
    <location>
        <begin position="6"/>
        <end position="25"/>
    </location>
</feature>
<dbReference type="STRING" id="1191523.MROS_2134"/>
<dbReference type="KEGG" id="mro:MROS_2134"/>
<dbReference type="EMBL" id="CP003557">
    <property type="protein sequence ID" value="AFN75364.1"/>
    <property type="molecule type" value="Genomic_DNA"/>
</dbReference>
<dbReference type="eggNOG" id="COG3334">
    <property type="taxonomic scope" value="Bacteria"/>
</dbReference>
<dbReference type="OrthoDB" id="10008531at2"/>
<dbReference type="Proteomes" id="UP000009011">
    <property type="component" value="Chromosome"/>
</dbReference>
<dbReference type="AlphaFoldDB" id="I6ZTK0"/>
<organism evidence="3 4">
    <name type="scientific">Melioribacter roseus (strain DSM 23840 / JCM 17771 / VKM B-2668 / P3M-2)</name>
    <dbReference type="NCBI Taxonomy" id="1191523"/>
    <lineage>
        <taxon>Bacteria</taxon>
        <taxon>Pseudomonadati</taxon>
        <taxon>Ignavibacteriota</taxon>
        <taxon>Ignavibacteria</taxon>
        <taxon>Ignavibacteriales</taxon>
        <taxon>Melioribacteraceae</taxon>
        <taxon>Melioribacter</taxon>
    </lineage>
</organism>
<evidence type="ECO:0000313" key="3">
    <source>
        <dbReference type="EMBL" id="AFN75364.1"/>
    </source>
</evidence>
<reference evidence="3 4" key="1">
    <citation type="journal article" date="2013" name="PLoS ONE">
        <title>Genomic analysis of Melioribacter roseus, facultatively anaerobic organotrophic bacterium representing a novel deep lineage within Bacteriodetes/Chlorobi group.</title>
        <authorList>
            <person name="Kadnikov V.V."/>
            <person name="Mardanov A.V."/>
            <person name="Podosokorskaya O.A."/>
            <person name="Gavrilov S.N."/>
            <person name="Kublanov I.V."/>
            <person name="Beletsky A.V."/>
            <person name="Bonch-Osmolovskaya E.A."/>
            <person name="Ravin N.V."/>
        </authorList>
    </citation>
    <scope>NUCLEOTIDE SEQUENCE [LARGE SCALE GENOMIC DNA]</scope>
    <source>
        <strain evidence="4">JCM 17771 / P3M-2</strain>
    </source>
</reference>
<dbReference type="SUPFAM" id="SSF158791">
    <property type="entry name" value="MgtE N-terminal domain-like"/>
    <property type="match status" value="1"/>
</dbReference>
<keyword evidence="2" id="KW-1133">Transmembrane helix</keyword>
<proteinExistence type="predicted"/>
<gene>
    <name evidence="3" type="ordered locus">MROS_2134</name>
</gene>
<feature type="region of interest" description="Disordered" evidence="1">
    <location>
        <begin position="116"/>
        <end position="135"/>
    </location>
</feature>
<evidence type="ECO:0000313" key="4">
    <source>
        <dbReference type="Proteomes" id="UP000009011"/>
    </source>
</evidence>
<protein>
    <recommendedName>
        <fullName evidence="5">Magnesium transporter MgtE intracellular domain-containing protein</fullName>
    </recommendedName>
</protein>
<evidence type="ECO:0000256" key="2">
    <source>
        <dbReference type="SAM" id="Phobius"/>
    </source>
</evidence>
<accession>I6ZTK0</accession>
<keyword evidence="4" id="KW-1185">Reference proteome</keyword>
<dbReference type="RefSeq" id="WP_014856796.1">
    <property type="nucleotide sequence ID" value="NC_018178.1"/>
</dbReference>
<keyword evidence="2" id="KW-0472">Membrane</keyword>
<sequence length="199" mass="22847">MNGKVIISFILAFIVVTVVMIYGATTYRNIFDFDFTPVSEIEAQKAKMAQNADAKDKEKFNRRSDKKEVKKSYDFSDNGAYDTMTVSLKDSSSLIDSINTLLAEIRRLQNEKEKLLESQKKADNQENATPPEEEQKYREWIKNTVKLYEAMDTKKAAKIIQNYSDNIARDIIFSMKKKKAAEIIAELNPEIANRIISLQ</sequence>
<name>I6ZTK0_MELRP</name>
<keyword evidence="2" id="KW-0812">Transmembrane</keyword>